<gene>
    <name evidence="2" type="ORF">PROSTU_00163</name>
</gene>
<reference evidence="3" key="1">
    <citation type="submission" date="2008-04" db="EMBL/GenBank/DDBJ databases">
        <title>Draft genome sequence of Providencia stuartii (ATCC 25827).</title>
        <authorList>
            <person name="Sudarsanam P."/>
            <person name="Ley R."/>
            <person name="Guruge J."/>
            <person name="Turnbaugh P.J."/>
            <person name="Mahowald M."/>
            <person name="Liep D."/>
            <person name="Gordon J."/>
        </authorList>
    </citation>
    <scope>NUCLEOTIDE SEQUENCE [LARGE SCALE GENOMIC DNA]</scope>
    <source>
        <strain evidence="3">ATCC 25827</strain>
    </source>
</reference>
<dbReference type="Proteomes" id="UP000004506">
    <property type="component" value="Unassembled WGS sequence"/>
</dbReference>
<evidence type="ECO:0000256" key="1">
    <source>
        <dbReference type="SAM" id="Phobius"/>
    </source>
</evidence>
<proteinExistence type="predicted"/>
<protein>
    <submittedName>
        <fullName evidence="2">Uncharacterized protein</fullName>
    </submittedName>
</protein>
<accession>A0AA86YPS7</accession>
<evidence type="ECO:0000313" key="3">
    <source>
        <dbReference type="Proteomes" id="UP000004506"/>
    </source>
</evidence>
<comment type="caution">
    <text evidence="2">The sequence shown here is derived from an EMBL/GenBank/DDBJ whole genome shotgun (WGS) entry which is preliminary data.</text>
</comment>
<dbReference type="EMBL" id="ABJD02000042">
    <property type="protein sequence ID" value="EDU61825.1"/>
    <property type="molecule type" value="Genomic_DNA"/>
</dbReference>
<keyword evidence="1" id="KW-1133">Transmembrane helix</keyword>
<reference evidence="3" key="2">
    <citation type="submission" date="2008-04" db="EMBL/GenBank/DDBJ databases">
        <title>Draft genome sequence of Providencia stuartii(ATCC 25827).</title>
        <authorList>
            <person name="Sudarsanam P."/>
            <person name="Ley R."/>
            <person name="Guruge J."/>
            <person name="Turnbaugh P.J."/>
            <person name="Mahowald M."/>
            <person name="Liep D."/>
            <person name="Gordon J."/>
        </authorList>
    </citation>
    <scope>NUCLEOTIDE SEQUENCE [LARGE SCALE GENOMIC DNA]</scope>
    <source>
        <strain evidence="3">ATCC 25827</strain>
    </source>
</reference>
<dbReference type="AlphaFoldDB" id="A0AA86YPS7"/>
<evidence type="ECO:0000313" key="2">
    <source>
        <dbReference type="EMBL" id="EDU61825.1"/>
    </source>
</evidence>
<organism evidence="2 3">
    <name type="scientific">Providencia stuartii ATCC 25827</name>
    <dbReference type="NCBI Taxonomy" id="471874"/>
    <lineage>
        <taxon>Bacteria</taxon>
        <taxon>Pseudomonadati</taxon>
        <taxon>Pseudomonadota</taxon>
        <taxon>Gammaproteobacteria</taxon>
        <taxon>Enterobacterales</taxon>
        <taxon>Morganellaceae</taxon>
        <taxon>Providencia</taxon>
    </lineage>
</organism>
<sequence length="61" mass="6954">PSIPTEEWEKCQIITFMVIMISKTTRRYLSFTAQYTTCFSLLSAGATLLFNICLIDISTLK</sequence>
<name>A0AA86YPS7_PROST</name>
<keyword evidence="1" id="KW-0812">Transmembrane</keyword>
<reference evidence="2 3" key="3">
    <citation type="submission" date="2008-05" db="EMBL/GenBank/DDBJ databases">
        <authorList>
            <person name="Fulton L."/>
            <person name="Clifton S."/>
            <person name="Fulton B."/>
            <person name="Xu J."/>
            <person name="Minx P."/>
            <person name="Pepin K.H."/>
            <person name="Johnson M."/>
            <person name="Thiruvilangam P."/>
            <person name="Bhonagiri V."/>
            <person name="Nash W.E."/>
            <person name="Mardis E.R."/>
            <person name="Wilson R.K."/>
        </authorList>
    </citation>
    <scope>NUCLEOTIDE SEQUENCE [LARGE SCALE GENOMIC DNA]</scope>
    <source>
        <strain evidence="2 3">ATCC 25827</strain>
    </source>
</reference>
<feature type="non-terminal residue" evidence="2">
    <location>
        <position position="1"/>
    </location>
</feature>
<dbReference type="RefSeq" id="WP_004916865.1">
    <property type="nucleotide sequence ID" value="NZ_DS607653.1"/>
</dbReference>
<keyword evidence="1" id="KW-0472">Membrane</keyword>
<feature type="transmembrane region" description="Helical" evidence="1">
    <location>
        <begin position="33"/>
        <end position="55"/>
    </location>
</feature>